<feature type="domain" description="CxC2-like cysteine cluster KDZ transposase-associated" evidence="2">
    <location>
        <begin position="231"/>
        <end position="327"/>
    </location>
</feature>
<feature type="region of interest" description="Disordered" evidence="1">
    <location>
        <begin position="1"/>
        <end position="133"/>
    </location>
</feature>
<dbReference type="InterPro" id="IPR040521">
    <property type="entry name" value="KDZ"/>
</dbReference>
<dbReference type="AlphaFoldDB" id="A0AAD7MCK8"/>
<name>A0AAD7MCK8_MYCRO</name>
<evidence type="ECO:0000313" key="3">
    <source>
        <dbReference type="EMBL" id="KAJ7710868.1"/>
    </source>
</evidence>
<feature type="compositionally biased region" description="Basic residues" evidence="1">
    <location>
        <begin position="1"/>
        <end position="13"/>
    </location>
</feature>
<dbReference type="EMBL" id="JARKIE010000001">
    <property type="protein sequence ID" value="KAJ7710868.1"/>
    <property type="molecule type" value="Genomic_DNA"/>
</dbReference>
<dbReference type="Pfam" id="PF18803">
    <property type="entry name" value="CxC2"/>
    <property type="match status" value="1"/>
</dbReference>
<protein>
    <recommendedName>
        <fullName evidence="2">CxC2-like cysteine cluster KDZ transposase-associated domain-containing protein</fullName>
    </recommendedName>
</protein>
<keyword evidence="4" id="KW-1185">Reference proteome</keyword>
<dbReference type="Pfam" id="PF18758">
    <property type="entry name" value="KDZ"/>
    <property type="match status" value="1"/>
</dbReference>
<reference evidence="3" key="1">
    <citation type="submission" date="2023-03" db="EMBL/GenBank/DDBJ databases">
        <title>Massive genome expansion in bonnet fungi (Mycena s.s.) driven by repeated elements and novel gene families across ecological guilds.</title>
        <authorList>
            <consortium name="Lawrence Berkeley National Laboratory"/>
            <person name="Harder C.B."/>
            <person name="Miyauchi S."/>
            <person name="Viragh M."/>
            <person name="Kuo A."/>
            <person name="Thoen E."/>
            <person name="Andreopoulos B."/>
            <person name="Lu D."/>
            <person name="Skrede I."/>
            <person name="Drula E."/>
            <person name="Henrissat B."/>
            <person name="Morin E."/>
            <person name="Kohler A."/>
            <person name="Barry K."/>
            <person name="LaButti K."/>
            <person name="Morin E."/>
            <person name="Salamov A."/>
            <person name="Lipzen A."/>
            <person name="Mereny Z."/>
            <person name="Hegedus B."/>
            <person name="Baldrian P."/>
            <person name="Stursova M."/>
            <person name="Weitz H."/>
            <person name="Taylor A."/>
            <person name="Grigoriev I.V."/>
            <person name="Nagy L.G."/>
            <person name="Martin F."/>
            <person name="Kauserud H."/>
        </authorList>
    </citation>
    <scope>NUCLEOTIDE SEQUENCE</scope>
    <source>
        <strain evidence="3">CBHHK067</strain>
    </source>
</reference>
<accession>A0AAD7MCK8</accession>
<organism evidence="3 4">
    <name type="scientific">Mycena rosella</name>
    <name type="common">Pink bonnet</name>
    <name type="synonym">Agaricus rosellus</name>
    <dbReference type="NCBI Taxonomy" id="1033263"/>
    <lineage>
        <taxon>Eukaryota</taxon>
        <taxon>Fungi</taxon>
        <taxon>Dikarya</taxon>
        <taxon>Basidiomycota</taxon>
        <taxon>Agaricomycotina</taxon>
        <taxon>Agaricomycetes</taxon>
        <taxon>Agaricomycetidae</taxon>
        <taxon>Agaricales</taxon>
        <taxon>Marasmiineae</taxon>
        <taxon>Mycenaceae</taxon>
        <taxon>Mycena</taxon>
    </lineage>
</organism>
<comment type="caution">
    <text evidence="3">The sequence shown here is derived from an EMBL/GenBank/DDBJ whole genome shotgun (WGS) entry which is preliminary data.</text>
</comment>
<gene>
    <name evidence="3" type="ORF">B0H17DRAFT_1324341</name>
</gene>
<dbReference type="InterPro" id="IPR041457">
    <property type="entry name" value="CxC2_KDZ-assoc"/>
</dbReference>
<evidence type="ECO:0000313" key="4">
    <source>
        <dbReference type="Proteomes" id="UP001221757"/>
    </source>
</evidence>
<dbReference type="Proteomes" id="UP001221757">
    <property type="component" value="Unassembled WGS sequence"/>
</dbReference>
<sequence>MDRRSRMPPKKRAKRDDDDGEVLLARPAQPSARSGPSRRRTAQMEEDDETILPTASTSTASNPPPPTIIPKRKRTAGVLAEDDGETMPPSGPAPDLPLPKVSDSWATTATTEPTEKFDPKKRTRPQGASVAMEKTRPHFDKAQNYILGGFAHPHLGKRCKCNADPAATIYRCEDCFKSPLYCKQCIVLAHEHNPFHRIQIWQGKFFSRISLRSLDQVIQTCLDELGANGRCKEVSDASAKSSEMILGDHNGFHDVKVDACGCVGDRGSRAPELWEQLMLVGLFPASFNSPKTVFTWRVMKQFHIHCLASKKSAYDYVKALCKLTDNAFATQIKDRYREFQFAYRIWRYLALERRTGQATAHGIDPHVPHRNAGSLTVRCPACPEVGFNITEETMKAALETEQHKFTLALSVDGNFKLQRKNKRDDPNDVALNAGAGYFVETEEYKRYVKLVKPTEDLGTCLHLRAARMQNIAKFKNAVVSGVIAVQCARHGFYLPQGMVDLKKGEGFANTDYALVHYLGWEAIDATPRMENGKFMSVFQTNFKNGPPTHADAYAKLLQAELDSEAETTENRTGDSGLITNALLVERDQQHVKRLIAQQTAADIVRAARGRLFKEIGDLRTRLVARVPGLEIHVMNIDPDPEKPEKEALYLPSHFTKTMQGELKLQALAQVEYALREGQAFDALAELRNAIQALNYNLTIKKTEIHGVGKLTKAQNYLRTLSNDIQIAADTYRRARRALLHLGLDENNATLQELRKEDMFGKSGLRPAMGHSKRVDSWFWTTGRGANLTDEQEAEWEQEMDRVKWFRDRALRDRAVEEEETLEEEFKRAILWFAKTELIWEKMGDDAEEAGAKAYAYKQAAMFHKLGGDCAKAYADAPGLAAQDRMQDEAKEAAECAEADRLEAERIAKNGGVEEDFSAYYETIEIFPKGT</sequence>
<evidence type="ECO:0000259" key="2">
    <source>
        <dbReference type="Pfam" id="PF18803"/>
    </source>
</evidence>
<evidence type="ECO:0000256" key="1">
    <source>
        <dbReference type="SAM" id="MobiDB-lite"/>
    </source>
</evidence>
<proteinExistence type="predicted"/>